<dbReference type="PANTHER" id="PTHR46060">
    <property type="entry name" value="MARINER MOS1 TRANSPOSASE-LIKE PROTEIN"/>
    <property type="match status" value="1"/>
</dbReference>
<dbReference type="GO" id="GO:0006303">
    <property type="term" value="P:double-strand break repair via nonhomologous end joining"/>
    <property type="evidence" value="ECO:0007669"/>
    <property type="project" value="TreeGrafter"/>
</dbReference>
<dbReference type="GO" id="GO:0046975">
    <property type="term" value="F:histone H3K36 methyltransferase activity"/>
    <property type="evidence" value="ECO:0007669"/>
    <property type="project" value="TreeGrafter"/>
</dbReference>
<dbReference type="InterPro" id="IPR052709">
    <property type="entry name" value="Transposase-MT_Hybrid"/>
</dbReference>
<dbReference type="InterPro" id="IPR036388">
    <property type="entry name" value="WH-like_DNA-bd_sf"/>
</dbReference>
<dbReference type="InParanoid" id="E2AYN8"/>
<proteinExistence type="predicted"/>
<organism evidence="3">
    <name type="scientific">Camponotus floridanus</name>
    <name type="common">Florida carpenter ant</name>
    <dbReference type="NCBI Taxonomy" id="104421"/>
    <lineage>
        <taxon>Eukaryota</taxon>
        <taxon>Metazoa</taxon>
        <taxon>Ecdysozoa</taxon>
        <taxon>Arthropoda</taxon>
        <taxon>Hexapoda</taxon>
        <taxon>Insecta</taxon>
        <taxon>Pterygota</taxon>
        <taxon>Neoptera</taxon>
        <taxon>Endopterygota</taxon>
        <taxon>Hymenoptera</taxon>
        <taxon>Apocrita</taxon>
        <taxon>Aculeata</taxon>
        <taxon>Formicoidea</taxon>
        <taxon>Formicidae</taxon>
        <taxon>Formicinae</taxon>
        <taxon>Camponotus</taxon>
    </lineage>
</organism>
<dbReference type="Gene3D" id="1.10.10.10">
    <property type="entry name" value="Winged helix-like DNA-binding domain superfamily/Winged helix DNA-binding domain"/>
    <property type="match status" value="1"/>
</dbReference>
<dbReference type="GO" id="GO:0042800">
    <property type="term" value="F:histone H3K4 methyltransferase activity"/>
    <property type="evidence" value="ECO:0007669"/>
    <property type="project" value="TreeGrafter"/>
</dbReference>
<dbReference type="OMA" id="FEPKKHH"/>
<dbReference type="GO" id="GO:0035861">
    <property type="term" value="C:site of double-strand break"/>
    <property type="evidence" value="ECO:0007669"/>
    <property type="project" value="TreeGrafter"/>
</dbReference>
<dbReference type="GO" id="GO:0044547">
    <property type="term" value="F:DNA topoisomerase binding"/>
    <property type="evidence" value="ECO:0007669"/>
    <property type="project" value="TreeGrafter"/>
</dbReference>
<dbReference type="GO" id="GO:0015074">
    <property type="term" value="P:DNA integration"/>
    <property type="evidence" value="ECO:0007669"/>
    <property type="project" value="TreeGrafter"/>
</dbReference>
<dbReference type="InterPro" id="IPR041426">
    <property type="entry name" value="Mos1_HTH"/>
</dbReference>
<protein>
    <submittedName>
        <fullName evidence="2">Histone-lysine N-methyltransferase SETMAR</fullName>
    </submittedName>
</protein>
<gene>
    <name evidence="2" type="ORF">EAG_10085</name>
</gene>
<dbReference type="GO" id="GO:0044774">
    <property type="term" value="P:mitotic DNA integrity checkpoint signaling"/>
    <property type="evidence" value="ECO:0007669"/>
    <property type="project" value="TreeGrafter"/>
</dbReference>
<dbReference type="GO" id="GO:0003690">
    <property type="term" value="F:double-stranded DNA binding"/>
    <property type="evidence" value="ECO:0007669"/>
    <property type="project" value="TreeGrafter"/>
</dbReference>
<sequence length="106" mass="12498">KMSKFEPKKHHFREVLIFCFHLKKSAAEAHRMLVEAYSESAPIDKSCREWFRRFKSDDFSVDDKPRPSQPKKFEDKELQALIDEDSCQSQHELAQLLNVDRSTISV</sequence>
<feature type="non-terminal residue" evidence="2">
    <location>
        <position position="106"/>
    </location>
</feature>
<dbReference type="AlphaFoldDB" id="E2AYN8"/>
<name>E2AYN8_CAMFO</name>
<dbReference type="Gene3D" id="1.10.10.1450">
    <property type="match status" value="1"/>
</dbReference>
<feature type="non-terminal residue" evidence="2">
    <location>
        <position position="1"/>
    </location>
</feature>
<reference evidence="2 3" key="1">
    <citation type="journal article" date="2010" name="Science">
        <title>Genomic comparison of the ants Camponotus floridanus and Harpegnathos saltator.</title>
        <authorList>
            <person name="Bonasio R."/>
            <person name="Zhang G."/>
            <person name="Ye C."/>
            <person name="Mutti N.S."/>
            <person name="Fang X."/>
            <person name="Qin N."/>
            <person name="Donahue G."/>
            <person name="Yang P."/>
            <person name="Li Q."/>
            <person name="Li C."/>
            <person name="Zhang P."/>
            <person name="Huang Z."/>
            <person name="Berger S.L."/>
            <person name="Reinberg D."/>
            <person name="Wang J."/>
            <person name="Liebig J."/>
        </authorList>
    </citation>
    <scope>NUCLEOTIDE SEQUENCE [LARGE SCALE GENOMIC DNA]</scope>
    <source>
        <strain evidence="3">C129</strain>
    </source>
</reference>
<feature type="domain" description="Mos1 transposase HTH" evidence="1">
    <location>
        <begin position="9"/>
        <end position="58"/>
    </location>
</feature>
<dbReference type="GO" id="GO:0000793">
    <property type="term" value="C:condensed chromosome"/>
    <property type="evidence" value="ECO:0007669"/>
    <property type="project" value="TreeGrafter"/>
</dbReference>
<dbReference type="GO" id="GO:0031297">
    <property type="term" value="P:replication fork processing"/>
    <property type="evidence" value="ECO:0007669"/>
    <property type="project" value="TreeGrafter"/>
</dbReference>
<dbReference type="GO" id="GO:0032259">
    <property type="term" value="P:methylation"/>
    <property type="evidence" value="ECO:0007669"/>
    <property type="project" value="UniProtKB-KW"/>
</dbReference>
<dbReference type="OrthoDB" id="7546154at2759"/>
<dbReference type="Pfam" id="PF17906">
    <property type="entry name" value="HTH_48"/>
    <property type="match status" value="1"/>
</dbReference>
<keyword evidence="2" id="KW-0808">Transferase</keyword>
<dbReference type="GO" id="GO:0005634">
    <property type="term" value="C:nucleus"/>
    <property type="evidence" value="ECO:0007669"/>
    <property type="project" value="TreeGrafter"/>
</dbReference>
<evidence type="ECO:0000313" key="2">
    <source>
        <dbReference type="EMBL" id="EFN61453.1"/>
    </source>
</evidence>
<dbReference type="EMBL" id="GL443980">
    <property type="protein sequence ID" value="EFN61453.1"/>
    <property type="molecule type" value="Genomic_DNA"/>
</dbReference>
<dbReference type="GO" id="GO:0000729">
    <property type="term" value="P:DNA double-strand break processing"/>
    <property type="evidence" value="ECO:0007669"/>
    <property type="project" value="TreeGrafter"/>
</dbReference>
<dbReference type="GO" id="GO:0000014">
    <property type="term" value="F:single-stranded DNA endodeoxyribonuclease activity"/>
    <property type="evidence" value="ECO:0007669"/>
    <property type="project" value="TreeGrafter"/>
</dbReference>
<evidence type="ECO:0000259" key="1">
    <source>
        <dbReference type="Pfam" id="PF17906"/>
    </source>
</evidence>
<accession>E2AYN8</accession>
<evidence type="ECO:0000313" key="3">
    <source>
        <dbReference type="Proteomes" id="UP000000311"/>
    </source>
</evidence>
<keyword evidence="3" id="KW-1185">Reference proteome</keyword>
<dbReference type="Proteomes" id="UP000000311">
    <property type="component" value="Unassembled WGS sequence"/>
</dbReference>
<dbReference type="PANTHER" id="PTHR46060:SF2">
    <property type="entry name" value="HISTONE-LYSINE N-METHYLTRANSFERASE SETMAR"/>
    <property type="match status" value="1"/>
</dbReference>
<keyword evidence="2" id="KW-0489">Methyltransferase</keyword>
<dbReference type="GO" id="GO:0003697">
    <property type="term" value="F:single-stranded DNA binding"/>
    <property type="evidence" value="ECO:0007669"/>
    <property type="project" value="TreeGrafter"/>
</dbReference>